<name>A0A6J7ICH6_9ZZZZ</name>
<dbReference type="InterPro" id="IPR023574">
    <property type="entry name" value="Ribosomal_uL4_dom_sf"/>
</dbReference>
<accession>A0A6J7ICH6</accession>
<dbReference type="PANTHER" id="PTHR10746:SF17">
    <property type="entry name" value="LARGE RIBOSOMAL SUBUNIT PROTEIN UL4C"/>
    <property type="match status" value="1"/>
</dbReference>
<evidence type="ECO:0000256" key="3">
    <source>
        <dbReference type="ARBA" id="ARBA00022884"/>
    </source>
</evidence>
<evidence type="ECO:0000256" key="6">
    <source>
        <dbReference type="ARBA" id="ARBA00035208"/>
    </source>
</evidence>
<proteinExistence type="inferred from homology"/>
<dbReference type="AlphaFoldDB" id="A0A6J7ICH6"/>
<dbReference type="InterPro" id="IPR013005">
    <property type="entry name" value="Ribosomal_uL4-like"/>
</dbReference>
<dbReference type="GO" id="GO:0019843">
    <property type="term" value="F:rRNA binding"/>
    <property type="evidence" value="ECO:0007669"/>
    <property type="project" value="UniProtKB-KW"/>
</dbReference>
<keyword evidence="3" id="KW-0694">RNA-binding</keyword>
<dbReference type="GO" id="GO:0005840">
    <property type="term" value="C:ribosome"/>
    <property type="evidence" value="ECO:0007669"/>
    <property type="project" value="UniProtKB-KW"/>
</dbReference>
<keyword evidence="5" id="KW-0687">Ribonucleoprotein</keyword>
<organism evidence="8">
    <name type="scientific">freshwater metagenome</name>
    <dbReference type="NCBI Taxonomy" id="449393"/>
    <lineage>
        <taxon>unclassified sequences</taxon>
        <taxon>metagenomes</taxon>
        <taxon>ecological metagenomes</taxon>
    </lineage>
</organism>
<keyword evidence="4" id="KW-0689">Ribosomal protein</keyword>
<dbReference type="GO" id="GO:1990904">
    <property type="term" value="C:ribonucleoprotein complex"/>
    <property type="evidence" value="ECO:0007669"/>
    <property type="project" value="UniProtKB-KW"/>
</dbReference>
<dbReference type="EMBL" id="CAFBMX010000004">
    <property type="protein sequence ID" value="CAB4928371.1"/>
    <property type="molecule type" value="Genomic_DNA"/>
</dbReference>
<evidence type="ECO:0000256" key="4">
    <source>
        <dbReference type="ARBA" id="ARBA00022980"/>
    </source>
</evidence>
<sequence>MADAPVLGASKTVSLDDAAFGERLRRQLLHDAVRADLAARRQGTSKTKTRGEVRGGGAKPWRQKGTGRARAGSSRSPIWTGGGTVFGPQPRHYTFKVNRKERRTAMRSALSVHAGRGSLAILDVAPFADKPSTQLAAGLLRDWTGRGRTLVLLSEDQGSAALSFRNLSRVQVIPSSEAGVADILGAARLLVSESALAEITARANGTRTEQEND</sequence>
<evidence type="ECO:0000256" key="2">
    <source>
        <dbReference type="ARBA" id="ARBA00022730"/>
    </source>
</evidence>
<dbReference type="SUPFAM" id="SSF52166">
    <property type="entry name" value="Ribosomal protein L4"/>
    <property type="match status" value="1"/>
</dbReference>
<gene>
    <name evidence="8" type="ORF">UFOPK3674_01000</name>
</gene>
<dbReference type="GO" id="GO:0003735">
    <property type="term" value="F:structural constituent of ribosome"/>
    <property type="evidence" value="ECO:0007669"/>
    <property type="project" value="InterPro"/>
</dbReference>
<dbReference type="NCBIfam" id="TIGR03953">
    <property type="entry name" value="rplD_bact"/>
    <property type="match status" value="1"/>
</dbReference>
<dbReference type="HAMAP" id="MF_01328_B">
    <property type="entry name" value="Ribosomal_uL4_B"/>
    <property type="match status" value="1"/>
</dbReference>
<protein>
    <recommendedName>
        <fullName evidence="6">Large ribosomal subunit protein uL4c</fullName>
    </recommendedName>
</protein>
<dbReference type="InterPro" id="IPR002136">
    <property type="entry name" value="Ribosomal_uL4"/>
</dbReference>
<evidence type="ECO:0000256" key="1">
    <source>
        <dbReference type="ARBA" id="ARBA00010528"/>
    </source>
</evidence>
<feature type="region of interest" description="Disordered" evidence="7">
    <location>
        <begin position="39"/>
        <end position="83"/>
    </location>
</feature>
<dbReference type="GO" id="GO:0006412">
    <property type="term" value="P:translation"/>
    <property type="evidence" value="ECO:0007669"/>
    <property type="project" value="InterPro"/>
</dbReference>
<comment type="similarity">
    <text evidence="1">Belongs to the universal ribosomal protein uL4 family.</text>
</comment>
<dbReference type="Pfam" id="PF00573">
    <property type="entry name" value="Ribosomal_L4"/>
    <property type="match status" value="1"/>
</dbReference>
<evidence type="ECO:0000313" key="8">
    <source>
        <dbReference type="EMBL" id="CAB4928371.1"/>
    </source>
</evidence>
<reference evidence="8" key="1">
    <citation type="submission" date="2020-05" db="EMBL/GenBank/DDBJ databases">
        <authorList>
            <person name="Chiriac C."/>
            <person name="Salcher M."/>
            <person name="Ghai R."/>
            <person name="Kavagutti S V."/>
        </authorList>
    </citation>
    <scope>NUCLEOTIDE SEQUENCE</scope>
</reference>
<dbReference type="Gene3D" id="3.40.1370.10">
    <property type="match status" value="1"/>
</dbReference>
<evidence type="ECO:0000256" key="7">
    <source>
        <dbReference type="SAM" id="MobiDB-lite"/>
    </source>
</evidence>
<keyword evidence="2" id="KW-0699">rRNA-binding</keyword>
<evidence type="ECO:0000256" key="5">
    <source>
        <dbReference type="ARBA" id="ARBA00023274"/>
    </source>
</evidence>
<dbReference type="PANTHER" id="PTHR10746">
    <property type="entry name" value="50S RIBOSOMAL PROTEIN L4"/>
    <property type="match status" value="1"/>
</dbReference>